<organism evidence="3">
    <name type="scientific">Tanacetum cinerariifolium</name>
    <name type="common">Dalmatian daisy</name>
    <name type="synonym">Chrysanthemum cinerariifolium</name>
    <dbReference type="NCBI Taxonomy" id="118510"/>
    <lineage>
        <taxon>Eukaryota</taxon>
        <taxon>Viridiplantae</taxon>
        <taxon>Streptophyta</taxon>
        <taxon>Embryophyta</taxon>
        <taxon>Tracheophyta</taxon>
        <taxon>Spermatophyta</taxon>
        <taxon>Magnoliopsida</taxon>
        <taxon>eudicotyledons</taxon>
        <taxon>Gunneridae</taxon>
        <taxon>Pentapetalae</taxon>
        <taxon>asterids</taxon>
        <taxon>campanulids</taxon>
        <taxon>Asterales</taxon>
        <taxon>Asteraceae</taxon>
        <taxon>Asteroideae</taxon>
        <taxon>Anthemideae</taxon>
        <taxon>Anthemidinae</taxon>
        <taxon>Tanacetum</taxon>
    </lineage>
</organism>
<accession>A0A6L2LJP6</accession>
<keyword evidence="3" id="KW-0548">Nucleotidyltransferase</keyword>
<keyword evidence="3" id="KW-0808">Transferase</keyword>
<feature type="transmembrane region" description="Helical" evidence="2">
    <location>
        <begin position="33"/>
        <end position="59"/>
    </location>
</feature>
<sequence>MGEVPSHLGLSLPPSSPRLASFLWSRLISKASLFCTISTSAILSMGIPTFIGITAFVPYVSEKGVSLLLDLIMSCHNFINALASLCIVGQISGSQSFSQYGSCACMHTTRSFMSRLISKASLFCTISTSAILSMGIPTFIGITAFVPYVSEKGVSLLLDLIMTLASKWVSRKGKQKFRRRNQSKARRKNQELDGRNLLCSMGTSYHDQIQEHRYSFFTNTWNGNSYPSGNRHAHTKTAELDMVQNDETLEINLDLLEERKEQAAIREAKSKAKMEKYYNSNIHNTSFKPGDLLYRSNNASHVEEGGKLSPKWERPYKVKRMQQKTTFANMEYLQS</sequence>
<keyword evidence="2" id="KW-1133">Transmembrane helix</keyword>
<dbReference type="GO" id="GO:0003964">
    <property type="term" value="F:RNA-directed DNA polymerase activity"/>
    <property type="evidence" value="ECO:0007669"/>
    <property type="project" value="UniProtKB-KW"/>
</dbReference>
<evidence type="ECO:0000313" key="3">
    <source>
        <dbReference type="EMBL" id="GEU62066.1"/>
    </source>
</evidence>
<keyword evidence="2" id="KW-0472">Membrane</keyword>
<name>A0A6L2LJP6_TANCI</name>
<keyword evidence="2" id="KW-0812">Transmembrane</keyword>
<dbReference type="AlphaFoldDB" id="A0A6L2LJP6"/>
<feature type="transmembrane region" description="Helical" evidence="2">
    <location>
        <begin position="120"/>
        <end position="147"/>
    </location>
</feature>
<feature type="transmembrane region" description="Helical" evidence="2">
    <location>
        <begin position="153"/>
        <end position="170"/>
    </location>
</feature>
<comment type="caution">
    <text evidence="3">The sequence shown here is derived from an EMBL/GenBank/DDBJ whole genome shotgun (WGS) entry which is preliminary data.</text>
</comment>
<protein>
    <submittedName>
        <fullName evidence="3">Reverse transcriptase domain-containing protein</fullName>
    </submittedName>
</protein>
<evidence type="ECO:0000256" key="2">
    <source>
        <dbReference type="SAM" id="Phobius"/>
    </source>
</evidence>
<keyword evidence="1" id="KW-0175">Coiled coil</keyword>
<evidence type="ECO:0000256" key="1">
    <source>
        <dbReference type="SAM" id="Coils"/>
    </source>
</evidence>
<reference evidence="3" key="1">
    <citation type="journal article" date="2019" name="Sci. Rep.">
        <title>Draft genome of Tanacetum cinerariifolium, the natural source of mosquito coil.</title>
        <authorList>
            <person name="Yamashiro T."/>
            <person name="Shiraishi A."/>
            <person name="Satake H."/>
            <person name="Nakayama K."/>
        </authorList>
    </citation>
    <scope>NUCLEOTIDE SEQUENCE</scope>
</reference>
<gene>
    <name evidence="3" type="ORF">Tci_034044</name>
</gene>
<keyword evidence="3" id="KW-0695">RNA-directed DNA polymerase</keyword>
<feature type="coiled-coil region" evidence="1">
    <location>
        <begin position="246"/>
        <end position="273"/>
    </location>
</feature>
<dbReference type="EMBL" id="BKCJ010004611">
    <property type="protein sequence ID" value="GEU62066.1"/>
    <property type="molecule type" value="Genomic_DNA"/>
</dbReference>
<proteinExistence type="predicted"/>